<dbReference type="PRINTS" id="PR00032">
    <property type="entry name" value="HTHARAC"/>
</dbReference>
<evidence type="ECO:0000313" key="6">
    <source>
        <dbReference type="Proteomes" id="UP000438983"/>
    </source>
</evidence>
<name>A0A6I6LQ38_STUST</name>
<dbReference type="GO" id="GO:0005829">
    <property type="term" value="C:cytosol"/>
    <property type="evidence" value="ECO:0007669"/>
    <property type="project" value="TreeGrafter"/>
</dbReference>
<evidence type="ECO:0000259" key="4">
    <source>
        <dbReference type="PROSITE" id="PS01124"/>
    </source>
</evidence>
<dbReference type="Pfam" id="PF12833">
    <property type="entry name" value="HTH_18"/>
    <property type="match status" value="1"/>
</dbReference>
<evidence type="ECO:0000313" key="5">
    <source>
        <dbReference type="EMBL" id="QGZ32869.1"/>
    </source>
</evidence>
<sequence>MSYEGYSISVHFACSAIKAAQRSGLDEQALLQEAGIGQRLLDNAQMRMTSLQFSRLMLALWRVGDDEFMGLAPSRSRHGVFALMARQVIGCRRLASVYYRMARFYNLVNDSLRLELAADGGQTAFVMRLADPEHDPEHLLREVFMLLWHRFASWLVGQRIGLREVHFDYPQPANHAEYRLMFPCPARFSMPDCRLVLDPQCLDMPVVQTPATLREHLRRAPLEWFTRPSYQAAFTRSVSDLFQYDGAFRDLGIEAAAAALHITERTLRRRLALEGARFQALKDGLRRDLAIHYLSQAGLPISEIAQRLGFSEPSAFTRAFRQWTGDSPRAYREAARA</sequence>
<proteinExistence type="predicted"/>
<reference evidence="5 6" key="1">
    <citation type="submission" date="2019-12" db="EMBL/GenBank/DDBJ databases">
        <title>Complete genome sequence of Pseudomonas stutzeri.</title>
        <authorList>
            <person name="Lim S.R."/>
            <person name="Kim J.H."/>
        </authorList>
    </citation>
    <scope>NUCLEOTIDE SEQUENCE [LARGE SCALE GENOMIC DNA]</scope>
    <source>
        <strain evidence="5 6">PM101005</strain>
        <plasmid evidence="6">p1_pm101005</plasmid>
    </source>
</reference>
<dbReference type="GO" id="GO:0003700">
    <property type="term" value="F:DNA-binding transcription factor activity"/>
    <property type="evidence" value="ECO:0007669"/>
    <property type="project" value="InterPro"/>
</dbReference>
<evidence type="ECO:0000256" key="3">
    <source>
        <dbReference type="ARBA" id="ARBA00023163"/>
    </source>
</evidence>
<dbReference type="PROSITE" id="PS01124">
    <property type="entry name" value="HTH_ARAC_FAMILY_2"/>
    <property type="match status" value="1"/>
</dbReference>
<dbReference type="AlphaFoldDB" id="A0A6I6LQ38"/>
<keyword evidence="3" id="KW-0804">Transcription</keyword>
<dbReference type="RefSeq" id="WP_047883037.1">
    <property type="nucleotide sequence ID" value="NZ_CP046903.1"/>
</dbReference>
<dbReference type="InterPro" id="IPR009057">
    <property type="entry name" value="Homeodomain-like_sf"/>
</dbReference>
<dbReference type="InterPro" id="IPR032687">
    <property type="entry name" value="AraC-type_N"/>
</dbReference>
<dbReference type="OrthoDB" id="5582699at2"/>
<feature type="domain" description="HTH araC/xylS-type" evidence="4">
    <location>
        <begin position="236"/>
        <end position="334"/>
    </location>
</feature>
<dbReference type="Proteomes" id="UP000438983">
    <property type="component" value="Plasmid p1_PM101005"/>
</dbReference>
<dbReference type="PANTHER" id="PTHR47894:SF1">
    <property type="entry name" value="HTH-TYPE TRANSCRIPTIONAL REGULATOR VQSM"/>
    <property type="match status" value="1"/>
</dbReference>
<dbReference type="SUPFAM" id="SSF46689">
    <property type="entry name" value="Homeodomain-like"/>
    <property type="match status" value="1"/>
</dbReference>
<dbReference type="InterPro" id="IPR018060">
    <property type="entry name" value="HTH_AraC"/>
</dbReference>
<accession>A0A6I6LQ38</accession>
<dbReference type="SMART" id="SM00342">
    <property type="entry name" value="HTH_ARAC"/>
    <property type="match status" value="1"/>
</dbReference>
<keyword evidence="1" id="KW-0805">Transcription regulation</keyword>
<keyword evidence="2" id="KW-0238">DNA-binding</keyword>
<gene>
    <name evidence="5" type="ORF">GQA94_22335</name>
</gene>
<organism evidence="5 6">
    <name type="scientific">Stutzerimonas stutzeri</name>
    <name type="common">Pseudomonas stutzeri</name>
    <dbReference type="NCBI Taxonomy" id="316"/>
    <lineage>
        <taxon>Bacteria</taxon>
        <taxon>Pseudomonadati</taxon>
        <taxon>Pseudomonadota</taxon>
        <taxon>Gammaproteobacteria</taxon>
        <taxon>Pseudomonadales</taxon>
        <taxon>Pseudomonadaceae</taxon>
        <taxon>Stutzerimonas</taxon>
    </lineage>
</organism>
<protein>
    <submittedName>
        <fullName evidence="5">Helix-turn-helix domain-containing protein</fullName>
    </submittedName>
</protein>
<dbReference type="InterPro" id="IPR020449">
    <property type="entry name" value="Tscrpt_reg_AraC-type_HTH"/>
</dbReference>
<keyword evidence="5" id="KW-0614">Plasmid</keyword>
<evidence type="ECO:0000256" key="2">
    <source>
        <dbReference type="ARBA" id="ARBA00023125"/>
    </source>
</evidence>
<dbReference type="PANTHER" id="PTHR47894">
    <property type="entry name" value="HTH-TYPE TRANSCRIPTIONAL REGULATOR GADX"/>
    <property type="match status" value="1"/>
</dbReference>
<geneLocation type="plasmid" evidence="6">
    <name>p1_pm101005</name>
</geneLocation>
<dbReference type="GO" id="GO:0000976">
    <property type="term" value="F:transcription cis-regulatory region binding"/>
    <property type="evidence" value="ECO:0007669"/>
    <property type="project" value="TreeGrafter"/>
</dbReference>
<dbReference type="Gene3D" id="1.10.10.60">
    <property type="entry name" value="Homeodomain-like"/>
    <property type="match status" value="1"/>
</dbReference>
<dbReference type="Pfam" id="PF12625">
    <property type="entry name" value="Arabinose_bd"/>
    <property type="match status" value="1"/>
</dbReference>
<evidence type="ECO:0000256" key="1">
    <source>
        <dbReference type="ARBA" id="ARBA00023015"/>
    </source>
</evidence>
<dbReference type="EMBL" id="CP046903">
    <property type="protein sequence ID" value="QGZ32869.1"/>
    <property type="molecule type" value="Genomic_DNA"/>
</dbReference>